<accession>A0A2M8LYX3</accession>
<dbReference type="Gene3D" id="1.10.10.2840">
    <property type="entry name" value="PucR C-terminal helix-turn-helix domain"/>
    <property type="match status" value="1"/>
</dbReference>
<dbReference type="InterPro" id="IPR029063">
    <property type="entry name" value="SAM-dependent_MTases_sf"/>
</dbReference>
<feature type="region of interest" description="Disordered" evidence="1">
    <location>
        <begin position="654"/>
        <end position="676"/>
    </location>
</feature>
<dbReference type="Gene3D" id="3.40.50.150">
    <property type="entry name" value="Vaccinia Virus protein VP39"/>
    <property type="match status" value="1"/>
</dbReference>
<dbReference type="InterPro" id="IPR042070">
    <property type="entry name" value="PucR_C-HTH_sf"/>
</dbReference>
<dbReference type="PANTHER" id="PTHR33744">
    <property type="entry name" value="CARBOHYDRATE DIACID REGULATOR"/>
    <property type="match status" value="1"/>
</dbReference>
<dbReference type="Pfam" id="PF04672">
    <property type="entry name" value="Methyltransf_19"/>
    <property type="match status" value="1"/>
</dbReference>
<evidence type="ECO:0000313" key="3">
    <source>
        <dbReference type="Proteomes" id="UP000230407"/>
    </source>
</evidence>
<comment type="caution">
    <text evidence="2">The sequence shown here is derived from an EMBL/GenBank/DDBJ whole genome shotgun (WGS) entry which is preliminary data.</text>
</comment>
<proteinExistence type="predicted"/>
<dbReference type="Proteomes" id="UP000230407">
    <property type="component" value="Unassembled WGS sequence"/>
</dbReference>
<sequence>MLTTYDLSTEPGAILRHLDAAGDPRAENRTVETVRTLGPHWYPPEDTGSNGLIIAPPADERVLAAPRTALRALASRGSVAVAVADPALPLHAGAPAPVWATAELLAAAHGCGLPLLVATRPCTVPELQALVLEALAEALTAQVRQTADLLAETRRLDRQGEGPGPLLRWLADQTDSTVTVITRDDGTWAALAEHGRVLEQLLAGQVDSAAVAVAGRHMRLHAMGAAVPRQVLAAVRDTPWPRRASELVAQAASQVALLRHPLSLRAQERRLKESAMAVKVAVIQHLVAGDVPQAIRTAAPLLPDLFRADVAEVCVVECGPGEERAAVAEACDAALERRALVACPVEYQHVLVLHPRGKDAAAAADLLRPVIAAHGQRAAGISQPVPWTDIESAHTAAKQALIRAHRQESRTWVDEGATPLAHRLSLRARAWAAGLLAPLRDLPEADRRELVGSARLALSYGPSRAAELLDREETGTACAPLALDGTDLAVSPRLHRNTLSRRLADLTKRVGLDRSQLAHRAVLHLALDLDALPAPPPGTASPSLREVLGESGARDWVTELLAPLAELEDPAGHLGALTTWAECNGRLQDAADALGRHRNTLTRTLAEVSSALSRTLSETGRDQHDVLLALVIDRAGEHLLDTLPPFAIAAAPPGDGERVNGGRMHDDDHGAEGHRSASSARLYNAFGGGKDNYSTDTEIAQRIMGIWPEVREAALSNRAFIGRSARWLTAEVGIRQFLDIGTGIPDPRSPHLHQVVQETAPDARVLYTDNDPMVLAHAQALLTSTPEGRTAYLHADATDPGTILTSPELADTLDMSQPVALYLCALLHLIRDEQDPAGIVRRLVAALAPGSVVVLTHATDDFAPEMMAEVEAIYNAAGRGSVTGQLRSREVIEGFMDGLELVAPGVVPVHRWRPETSGELLENDKINAYALVARKP</sequence>
<gene>
    <name evidence="2" type="ORF">CUT44_14255</name>
</gene>
<protein>
    <submittedName>
        <fullName evidence="2">Uncharacterized protein</fullName>
    </submittedName>
</protein>
<organism evidence="2 3">
    <name type="scientific">Streptomyces carminius</name>
    <dbReference type="NCBI Taxonomy" id="2665496"/>
    <lineage>
        <taxon>Bacteria</taxon>
        <taxon>Bacillati</taxon>
        <taxon>Actinomycetota</taxon>
        <taxon>Actinomycetes</taxon>
        <taxon>Kitasatosporales</taxon>
        <taxon>Streptomycetaceae</taxon>
        <taxon>Streptomyces</taxon>
    </lineage>
</organism>
<dbReference type="PANTHER" id="PTHR33744:SF1">
    <property type="entry name" value="DNA-BINDING TRANSCRIPTIONAL ACTIVATOR ADER"/>
    <property type="match status" value="1"/>
</dbReference>
<dbReference type="EMBL" id="PGGW01000049">
    <property type="protein sequence ID" value="PJE97140.1"/>
    <property type="molecule type" value="Genomic_DNA"/>
</dbReference>
<keyword evidence="3" id="KW-1185">Reference proteome</keyword>
<reference evidence="2 3" key="1">
    <citation type="submission" date="2017-11" db="EMBL/GenBank/DDBJ databases">
        <title>Streptomyces carmine sp. nov., a novel actinomycete isolated from Sophora alopecuroides in Xinjiang, China.</title>
        <authorList>
            <person name="Wang Y."/>
            <person name="Luo X."/>
            <person name="Wan C."/>
            <person name="Zhang L."/>
        </authorList>
    </citation>
    <scope>NUCLEOTIDE SEQUENCE [LARGE SCALE GENOMIC DNA]</scope>
    <source>
        <strain evidence="2 3">TRM SA0054</strain>
    </source>
</reference>
<evidence type="ECO:0000313" key="2">
    <source>
        <dbReference type="EMBL" id="PJE97140.1"/>
    </source>
</evidence>
<feature type="compositionally biased region" description="Basic and acidic residues" evidence="1">
    <location>
        <begin position="655"/>
        <end position="675"/>
    </location>
</feature>
<dbReference type="InterPro" id="IPR051448">
    <property type="entry name" value="CdaR-like_regulators"/>
</dbReference>
<dbReference type="InterPro" id="IPR006764">
    <property type="entry name" value="SAM_dep_MeTrfase_SAV2177_type"/>
</dbReference>
<dbReference type="SUPFAM" id="SSF53335">
    <property type="entry name" value="S-adenosyl-L-methionine-dependent methyltransferases"/>
    <property type="match status" value="1"/>
</dbReference>
<name>A0A2M8LYX3_9ACTN</name>
<dbReference type="RefSeq" id="WP_100202342.1">
    <property type="nucleotide sequence ID" value="NZ_PGGW01000049.1"/>
</dbReference>
<dbReference type="AlphaFoldDB" id="A0A2M8LYX3"/>
<evidence type="ECO:0000256" key="1">
    <source>
        <dbReference type="SAM" id="MobiDB-lite"/>
    </source>
</evidence>